<dbReference type="EMBL" id="CABFMQ020000142">
    <property type="protein sequence ID" value="VTZ52437.1"/>
    <property type="molecule type" value="Genomic_DNA"/>
</dbReference>
<dbReference type="SUPFAM" id="SSF46785">
    <property type="entry name" value="Winged helix' DNA-binding domain"/>
    <property type="match status" value="2"/>
</dbReference>
<dbReference type="InterPro" id="IPR005234">
    <property type="entry name" value="ScpB_csome_segregation"/>
</dbReference>
<keyword evidence="1" id="KW-0963">Cytoplasm</keyword>
<keyword evidence="3" id="KW-0159">Chromosome partition</keyword>
<reference evidence="6 7" key="1">
    <citation type="submission" date="2019-05" db="EMBL/GenBank/DDBJ databases">
        <authorList>
            <person name="Farhan Ul Haque M."/>
        </authorList>
    </citation>
    <scope>NUCLEOTIDE SEQUENCE [LARGE SCALE GENOMIC DNA]</scope>
    <source>
        <strain evidence="6">2</strain>
    </source>
</reference>
<evidence type="ECO:0000256" key="5">
    <source>
        <dbReference type="SAM" id="MobiDB-lite"/>
    </source>
</evidence>
<evidence type="ECO:0000256" key="2">
    <source>
        <dbReference type="ARBA" id="ARBA00022618"/>
    </source>
</evidence>
<dbReference type="Proteomes" id="UP000485880">
    <property type="component" value="Unassembled WGS sequence"/>
</dbReference>
<dbReference type="RefSeq" id="WP_174514014.1">
    <property type="nucleotide sequence ID" value="NZ_CABFMQ020000142.1"/>
</dbReference>
<evidence type="ECO:0000256" key="1">
    <source>
        <dbReference type="ARBA" id="ARBA00022490"/>
    </source>
</evidence>
<dbReference type="AlphaFoldDB" id="A0A8B6MBM9"/>
<comment type="caution">
    <text evidence="6">The sequence shown here is derived from an EMBL/GenBank/DDBJ whole genome shotgun (WGS) entry which is preliminary data.</text>
</comment>
<keyword evidence="7" id="KW-1185">Reference proteome</keyword>
<accession>A0A8B6MBM9</accession>
<keyword evidence="4" id="KW-0131">Cell cycle</keyword>
<feature type="region of interest" description="Disordered" evidence="5">
    <location>
        <begin position="209"/>
        <end position="252"/>
    </location>
</feature>
<dbReference type="PANTHER" id="PTHR34298">
    <property type="entry name" value="SEGREGATION AND CONDENSATION PROTEIN B"/>
    <property type="match status" value="1"/>
</dbReference>
<dbReference type="GO" id="GO:0051301">
    <property type="term" value="P:cell division"/>
    <property type="evidence" value="ECO:0007669"/>
    <property type="project" value="UniProtKB-KW"/>
</dbReference>
<gene>
    <name evidence="6" type="primary">scpB</name>
    <name evidence="6" type="ORF">MPC4_80108</name>
</gene>
<dbReference type="PANTHER" id="PTHR34298:SF2">
    <property type="entry name" value="SEGREGATION AND CONDENSATION PROTEIN B"/>
    <property type="match status" value="1"/>
</dbReference>
<dbReference type="InterPro" id="IPR036388">
    <property type="entry name" value="WH-like_DNA-bd_sf"/>
</dbReference>
<evidence type="ECO:0000313" key="7">
    <source>
        <dbReference type="Proteomes" id="UP000485880"/>
    </source>
</evidence>
<organism evidence="6 7">
    <name type="scientific">Methylocella tundrae</name>
    <dbReference type="NCBI Taxonomy" id="227605"/>
    <lineage>
        <taxon>Bacteria</taxon>
        <taxon>Pseudomonadati</taxon>
        <taxon>Pseudomonadota</taxon>
        <taxon>Alphaproteobacteria</taxon>
        <taxon>Hyphomicrobiales</taxon>
        <taxon>Beijerinckiaceae</taxon>
        <taxon>Methylocella</taxon>
    </lineage>
</organism>
<keyword evidence="2" id="KW-0132">Cell division</keyword>
<name>A0A8B6MBM9_METTU</name>
<protein>
    <submittedName>
        <fullName evidence="6">Segregation and condensation protein B</fullName>
    </submittedName>
</protein>
<evidence type="ECO:0000256" key="3">
    <source>
        <dbReference type="ARBA" id="ARBA00022829"/>
    </source>
</evidence>
<dbReference type="Gene3D" id="1.10.10.10">
    <property type="entry name" value="Winged helix-like DNA-binding domain superfamily/Winged helix DNA-binding domain"/>
    <property type="match status" value="2"/>
</dbReference>
<dbReference type="GO" id="GO:0051304">
    <property type="term" value="P:chromosome separation"/>
    <property type="evidence" value="ECO:0007669"/>
    <property type="project" value="InterPro"/>
</dbReference>
<dbReference type="InterPro" id="IPR036390">
    <property type="entry name" value="WH_DNA-bd_sf"/>
</dbReference>
<dbReference type="Pfam" id="PF04079">
    <property type="entry name" value="SMC_ScpB"/>
    <property type="match status" value="1"/>
</dbReference>
<feature type="compositionally biased region" description="Acidic residues" evidence="5">
    <location>
        <begin position="218"/>
        <end position="240"/>
    </location>
</feature>
<dbReference type="NCBIfam" id="TIGR00281">
    <property type="entry name" value="SMC-Scp complex subunit ScpB"/>
    <property type="match status" value="1"/>
</dbReference>
<sequence>MTGQDGGLVMGEIARLFPASANGGTAEPAEANQQLAEAMRIAEALLFAAPEPLAEEDIEKRLPRGVSAKAALDHLKASYSGRGVNLVRVGGKWMFRTATDLAWLLAGGEGEQKRMSRAALETLAIIAYHQPVTRAEIEDIRGVAISKGTLDVLLETGWVRLRGRRRAPGRPITYGTTTNFLIHFGLEAITDLPGLEELKGAGLFDGRLPSGFAIPQPSDDDALSADEDPLEADGAAEPDEPQPAASDADEDE</sequence>
<proteinExistence type="predicted"/>
<evidence type="ECO:0000256" key="4">
    <source>
        <dbReference type="ARBA" id="ARBA00023306"/>
    </source>
</evidence>
<evidence type="ECO:0000313" key="6">
    <source>
        <dbReference type="EMBL" id="VTZ52437.1"/>
    </source>
</evidence>